<reference evidence="2 3" key="1">
    <citation type="submission" date="2021-06" db="EMBL/GenBank/DDBJ databases">
        <title>Bacillus sp. RD4P76, an endophyte from a halophyte.</title>
        <authorList>
            <person name="Sun J.-Q."/>
        </authorList>
    </citation>
    <scope>NUCLEOTIDE SEQUENCE [LARGE SCALE GENOMIC DNA]</scope>
    <source>
        <strain evidence="2 3">JCM 17098</strain>
    </source>
</reference>
<keyword evidence="1" id="KW-0472">Membrane</keyword>
<keyword evidence="1" id="KW-0812">Transmembrane</keyword>
<dbReference type="Proteomes" id="UP000790580">
    <property type="component" value="Unassembled WGS sequence"/>
</dbReference>
<protein>
    <submittedName>
        <fullName evidence="2">Uncharacterized protein</fullName>
    </submittedName>
</protein>
<evidence type="ECO:0000313" key="2">
    <source>
        <dbReference type="EMBL" id="MBU9722646.1"/>
    </source>
</evidence>
<evidence type="ECO:0000313" key="3">
    <source>
        <dbReference type="Proteomes" id="UP000790580"/>
    </source>
</evidence>
<accession>A0ABS6JVR7</accession>
<dbReference type="RefSeq" id="WP_088075601.1">
    <property type="nucleotide sequence ID" value="NZ_JAHQCR010000057.1"/>
</dbReference>
<keyword evidence="3" id="KW-1185">Reference proteome</keyword>
<evidence type="ECO:0000256" key="1">
    <source>
        <dbReference type="SAM" id="Phobius"/>
    </source>
</evidence>
<sequence>MREMNKARFVSVGGMLTTLAVIFQSAPVFLPIVGLAFSPISTMPIALAAYLNISLGIVVYLSTAFILTIIYIQEAIIFVFTTGLLGLGIGTLLYRKGTIASIIFSSILLSLGMLLLTYFVGIALFGNITIPARIPLTLFIFFTFSLLYSTIWCLVLKKLINYLIRMKAI</sequence>
<dbReference type="EMBL" id="JAHQCR010000057">
    <property type="protein sequence ID" value="MBU9722646.1"/>
    <property type="molecule type" value="Genomic_DNA"/>
</dbReference>
<comment type="caution">
    <text evidence="2">The sequence shown here is derived from an EMBL/GenBank/DDBJ whole genome shotgun (WGS) entry which is preliminary data.</text>
</comment>
<feature type="transmembrane region" description="Helical" evidence="1">
    <location>
        <begin position="106"/>
        <end position="130"/>
    </location>
</feature>
<gene>
    <name evidence="2" type="ORF">KS407_14600</name>
</gene>
<name>A0ABS6JVR7_9BACI</name>
<proteinExistence type="predicted"/>
<feature type="transmembrane region" description="Helical" evidence="1">
    <location>
        <begin position="49"/>
        <end position="70"/>
    </location>
</feature>
<keyword evidence="1" id="KW-1133">Transmembrane helix</keyword>
<feature type="transmembrane region" description="Helical" evidence="1">
    <location>
        <begin position="12"/>
        <end position="37"/>
    </location>
</feature>
<feature type="transmembrane region" description="Helical" evidence="1">
    <location>
        <begin position="76"/>
        <end position="94"/>
    </location>
</feature>
<feature type="transmembrane region" description="Helical" evidence="1">
    <location>
        <begin position="136"/>
        <end position="156"/>
    </location>
</feature>
<organism evidence="2 3">
    <name type="scientific">Evansella alkalicola</name>
    <dbReference type="NCBI Taxonomy" id="745819"/>
    <lineage>
        <taxon>Bacteria</taxon>
        <taxon>Bacillati</taxon>
        <taxon>Bacillota</taxon>
        <taxon>Bacilli</taxon>
        <taxon>Bacillales</taxon>
        <taxon>Bacillaceae</taxon>
        <taxon>Evansella</taxon>
    </lineage>
</organism>